<accession>A0ABX4N733</accession>
<sequence>MKLNQKTRRLVFEAKIIFENYRNANGYKPNKEERAAILRNNGFVNPERIAKHWEEIDARLEHLANAIRKEVEA</sequence>
<proteinExistence type="predicted"/>
<dbReference type="Proteomes" id="UP000231919">
    <property type="component" value="Unassembled WGS sequence"/>
</dbReference>
<dbReference type="EMBL" id="NPDP01000033">
    <property type="protein sequence ID" value="PJZ28726.1"/>
    <property type="molecule type" value="Genomic_DNA"/>
</dbReference>
<evidence type="ECO:0000313" key="1">
    <source>
        <dbReference type="EMBL" id="PJZ28726.1"/>
    </source>
</evidence>
<organism evidence="1 2">
    <name type="scientific">Leptospira kmetyi</name>
    <dbReference type="NCBI Taxonomy" id="408139"/>
    <lineage>
        <taxon>Bacteria</taxon>
        <taxon>Pseudomonadati</taxon>
        <taxon>Spirochaetota</taxon>
        <taxon>Spirochaetia</taxon>
        <taxon>Leptospirales</taxon>
        <taxon>Leptospiraceae</taxon>
        <taxon>Leptospira</taxon>
    </lineage>
</organism>
<reference evidence="1 2" key="1">
    <citation type="submission" date="2017-07" db="EMBL/GenBank/DDBJ databases">
        <title>Leptospira spp. isolated from tropical soils.</title>
        <authorList>
            <person name="Thibeaux R."/>
            <person name="Iraola G."/>
            <person name="Ferres I."/>
            <person name="Bierque E."/>
            <person name="Girault D."/>
            <person name="Soupe-Gilbert M.-E."/>
            <person name="Picardeau M."/>
            <person name="Goarant C."/>
        </authorList>
    </citation>
    <scope>NUCLEOTIDE SEQUENCE [LARGE SCALE GENOMIC DNA]</scope>
    <source>
        <strain evidence="1 2">JW2-C-B1</strain>
    </source>
</reference>
<evidence type="ECO:0000313" key="2">
    <source>
        <dbReference type="Proteomes" id="UP000231919"/>
    </source>
</evidence>
<protein>
    <submittedName>
        <fullName evidence="1">Uncharacterized protein</fullName>
    </submittedName>
</protein>
<gene>
    <name evidence="1" type="ORF">CH378_16120</name>
</gene>
<comment type="caution">
    <text evidence="1">The sequence shown here is derived from an EMBL/GenBank/DDBJ whole genome shotgun (WGS) entry which is preliminary data.</text>
</comment>
<keyword evidence="2" id="KW-1185">Reference proteome</keyword>
<name>A0ABX4N733_9LEPT</name>